<evidence type="ECO:0000313" key="3">
    <source>
        <dbReference type="Proteomes" id="UP001107558"/>
    </source>
</evidence>
<evidence type="ECO:0000313" key="2">
    <source>
        <dbReference type="EMBL" id="KAG5672010.1"/>
    </source>
</evidence>
<gene>
    <name evidence="2" type="ORF">PVAND_002173</name>
</gene>
<accession>A0A9J6BQI9</accession>
<dbReference type="PANTHER" id="PTHR35268">
    <property type="entry name" value="PROTEIN CCSMST1"/>
    <property type="match status" value="1"/>
</dbReference>
<keyword evidence="1" id="KW-0812">Transmembrane</keyword>
<dbReference type="PANTHER" id="PTHR35268:SF1">
    <property type="entry name" value="UBIQUINOL-CYTOCHROME-C REDUCTASE COMPLEX ASSEMBLY FACTOR 4"/>
    <property type="match status" value="1"/>
</dbReference>
<keyword evidence="1" id="KW-0472">Membrane</keyword>
<keyword evidence="3" id="KW-1185">Reference proteome</keyword>
<organism evidence="2 3">
    <name type="scientific">Polypedilum vanderplanki</name>
    <name type="common">Sleeping chironomid midge</name>
    <dbReference type="NCBI Taxonomy" id="319348"/>
    <lineage>
        <taxon>Eukaryota</taxon>
        <taxon>Metazoa</taxon>
        <taxon>Ecdysozoa</taxon>
        <taxon>Arthropoda</taxon>
        <taxon>Hexapoda</taxon>
        <taxon>Insecta</taxon>
        <taxon>Pterygota</taxon>
        <taxon>Neoptera</taxon>
        <taxon>Endopterygota</taxon>
        <taxon>Diptera</taxon>
        <taxon>Nematocera</taxon>
        <taxon>Chironomoidea</taxon>
        <taxon>Chironomidae</taxon>
        <taxon>Chironominae</taxon>
        <taxon>Polypedilum</taxon>
        <taxon>Polypedilum</taxon>
    </lineage>
</organism>
<dbReference type="InterPro" id="IPR029160">
    <property type="entry name" value="UQCC4"/>
</dbReference>
<protein>
    <submittedName>
        <fullName evidence="2">Uncharacterized protein</fullName>
    </submittedName>
</protein>
<sequence>MNSILRNSVKLGQLSNNFRILYNSHKFISTTQIVRKDASESKPNLDEPIKFIGSPAQTFKAKTSRVGTIDPDEIPWFQPFAVVGSVAIFLIYFCVLREENDLDHHLGKSIFEQVPSLEAPTLISLYKYNIENNIDNTEVIKRMLDLGIDPMKIQ</sequence>
<evidence type="ECO:0000256" key="1">
    <source>
        <dbReference type="SAM" id="Phobius"/>
    </source>
</evidence>
<dbReference type="AlphaFoldDB" id="A0A9J6BQI9"/>
<dbReference type="EMBL" id="JADBJN010000003">
    <property type="protein sequence ID" value="KAG5672010.1"/>
    <property type="molecule type" value="Genomic_DNA"/>
</dbReference>
<proteinExistence type="predicted"/>
<reference evidence="2" key="1">
    <citation type="submission" date="2021-03" db="EMBL/GenBank/DDBJ databases">
        <title>Chromosome level genome of the anhydrobiotic midge Polypedilum vanderplanki.</title>
        <authorList>
            <person name="Yoshida Y."/>
            <person name="Kikawada T."/>
            <person name="Gusev O."/>
        </authorList>
    </citation>
    <scope>NUCLEOTIDE SEQUENCE</scope>
    <source>
        <strain evidence="2">NIAS01</strain>
        <tissue evidence="2">Whole body or cell culture</tissue>
    </source>
</reference>
<dbReference type="OrthoDB" id="5783753at2759"/>
<name>A0A9J6BQI9_POLVA</name>
<feature type="transmembrane region" description="Helical" evidence="1">
    <location>
        <begin position="76"/>
        <end position="96"/>
    </location>
</feature>
<keyword evidence="1" id="KW-1133">Transmembrane helix</keyword>
<dbReference type="Proteomes" id="UP001107558">
    <property type="component" value="Chromosome 3"/>
</dbReference>
<comment type="caution">
    <text evidence="2">The sequence shown here is derived from an EMBL/GenBank/DDBJ whole genome shotgun (WGS) entry which is preliminary data.</text>
</comment>
<dbReference type="Pfam" id="PF15013">
    <property type="entry name" value="CCSMST1"/>
    <property type="match status" value="1"/>
</dbReference>